<dbReference type="Gene3D" id="3.90.226.10">
    <property type="entry name" value="2-enoyl-CoA Hydratase, Chain A, domain 1"/>
    <property type="match status" value="1"/>
</dbReference>
<dbReference type="InterPro" id="IPR029045">
    <property type="entry name" value="ClpP/crotonase-like_dom_sf"/>
</dbReference>
<organism evidence="3 4">
    <name type="scientific">Advenella kashmirensis W13003</name>
    <dbReference type="NCBI Taxonomy" id="1424334"/>
    <lineage>
        <taxon>Bacteria</taxon>
        <taxon>Pseudomonadati</taxon>
        <taxon>Pseudomonadota</taxon>
        <taxon>Betaproteobacteria</taxon>
        <taxon>Burkholderiales</taxon>
        <taxon>Alcaligenaceae</taxon>
    </lineage>
</organism>
<dbReference type="Pfam" id="PF00378">
    <property type="entry name" value="ECH_1"/>
    <property type="match status" value="1"/>
</dbReference>
<dbReference type="STRING" id="1424334.W822_18535"/>
<proteinExistence type="inferred from homology"/>
<gene>
    <name evidence="3" type="ORF">W822_18535</name>
</gene>
<evidence type="ECO:0000256" key="2">
    <source>
        <dbReference type="ARBA" id="ARBA00023239"/>
    </source>
</evidence>
<dbReference type="EMBL" id="AYXT01000012">
    <property type="protein sequence ID" value="ETF01256.1"/>
    <property type="molecule type" value="Genomic_DNA"/>
</dbReference>
<evidence type="ECO:0000313" key="4">
    <source>
        <dbReference type="Proteomes" id="UP000018733"/>
    </source>
</evidence>
<dbReference type="CDD" id="cd06558">
    <property type="entry name" value="crotonase-like"/>
    <property type="match status" value="1"/>
</dbReference>
<sequence length="264" mass="29022">MKPSSERIRAYKTGAIGWVEFNDPQKHNAISMDMAQAIPDLVKNFEVDEEIRVIVLRGNGDRAFAAGSNISSFEAVRKSPSDNREYHAISERAYDAFYLCAKPTIAMINGYCIGGGLDFAASCDIRLCSDSAVFAIPAGRLGVGYGYEGIIRLNRIVGESKGREIFFTARRYGAQQALQMGLVHEVMPAEELVERTAAYAENISLNAPLTLQAIKKSYLCLEQTARHTDMAAAQALIDVCFDSGDYKEGRLAFAEKRAPVFKGK</sequence>
<dbReference type="RefSeq" id="WP_024006639.1">
    <property type="nucleotide sequence ID" value="NZ_KI650981.1"/>
</dbReference>
<dbReference type="InterPro" id="IPR014748">
    <property type="entry name" value="Enoyl-CoA_hydra_C"/>
</dbReference>
<dbReference type="InterPro" id="IPR001753">
    <property type="entry name" value="Enoyl-CoA_hydra/iso"/>
</dbReference>
<reference evidence="3 4" key="1">
    <citation type="journal article" date="2014" name="Genome Announc.">
        <title>Draft Genome Sequence of Advenella kashmirensis Strain W13003, a Polycyclic Aromatic Hydrocarbon-Degrading Bacterium.</title>
        <authorList>
            <person name="Wang X."/>
            <person name="Jin D."/>
            <person name="Zhou L."/>
            <person name="Wu L."/>
            <person name="An W."/>
            <person name="Zhao L."/>
        </authorList>
    </citation>
    <scope>NUCLEOTIDE SEQUENCE [LARGE SCALE GENOMIC DNA]</scope>
    <source>
        <strain evidence="3 4">W13003</strain>
    </source>
</reference>
<dbReference type="OrthoDB" id="9148881at2"/>
<dbReference type="PANTHER" id="PTHR11941:SF54">
    <property type="entry name" value="ENOYL-COA HYDRATASE, MITOCHONDRIAL"/>
    <property type="match status" value="1"/>
</dbReference>
<dbReference type="NCBIfam" id="NF004781">
    <property type="entry name" value="PRK06127.1"/>
    <property type="match status" value="1"/>
</dbReference>
<dbReference type="Gene3D" id="1.10.12.10">
    <property type="entry name" value="Lyase 2-enoyl-coa Hydratase, Chain A, domain 2"/>
    <property type="match status" value="1"/>
</dbReference>
<name>V8QMQ2_9BURK</name>
<dbReference type="Proteomes" id="UP000018733">
    <property type="component" value="Unassembled WGS sequence"/>
</dbReference>
<dbReference type="PATRIC" id="fig|1424334.3.peg.3721"/>
<evidence type="ECO:0000256" key="1">
    <source>
        <dbReference type="ARBA" id="ARBA00005254"/>
    </source>
</evidence>
<dbReference type="AlphaFoldDB" id="V8QMQ2"/>
<dbReference type="HOGENOM" id="CLU_009834_7_3_4"/>
<dbReference type="GO" id="GO:0004300">
    <property type="term" value="F:enoyl-CoA hydratase activity"/>
    <property type="evidence" value="ECO:0007669"/>
    <property type="project" value="UniProtKB-EC"/>
</dbReference>
<protein>
    <submittedName>
        <fullName evidence="3">Enoyl-CoA hydratase</fullName>
        <ecNumber evidence="3">4.2.1.17</ecNumber>
    </submittedName>
</protein>
<keyword evidence="2 3" id="KW-0456">Lyase</keyword>
<evidence type="ECO:0000313" key="3">
    <source>
        <dbReference type="EMBL" id="ETF01256.1"/>
    </source>
</evidence>
<dbReference type="SUPFAM" id="SSF52096">
    <property type="entry name" value="ClpP/crotonase"/>
    <property type="match status" value="1"/>
</dbReference>
<dbReference type="eggNOG" id="COG1024">
    <property type="taxonomic scope" value="Bacteria"/>
</dbReference>
<comment type="similarity">
    <text evidence="1">Belongs to the enoyl-CoA hydratase/isomerase family.</text>
</comment>
<dbReference type="PANTHER" id="PTHR11941">
    <property type="entry name" value="ENOYL-COA HYDRATASE-RELATED"/>
    <property type="match status" value="1"/>
</dbReference>
<keyword evidence="4" id="KW-1185">Reference proteome</keyword>
<dbReference type="EC" id="4.2.1.17" evidence="3"/>
<comment type="caution">
    <text evidence="3">The sequence shown here is derived from an EMBL/GenBank/DDBJ whole genome shotgun (WGS) entry which is preliminary data.</text>
</comment>
<dbReference type="GO" id="GO:0006635">
    <property type="term" value="P:fatty acid beta-oxidation"/>
    <property type="evidence" value="ECO:0007669"/>
    <property type="project" value="TreeGrafter"/>
</dbReference>
<accession>V8QMQ2</accession>